<dbReference type="InterPro" id="IPR001810">
    <property type="entry name" value="F-box_dom"/>
</dbReference>
<evidence type="ECO:0000313" key="5">
    <source>
        <dbReference type="Proteomes" id="UP000332933"/>
    </source>
</evidence>
<evidence type="ECO:0000313" key="3">
    <source>
        <dbReference type="EMBL" id="KAF0701711.1"/>
    </source>
</evidence>
<proteinExistence type="predicted"/>
<accession>A0A485KIV6</accession>
<feature type="coiled-coil region" evidence="1">
    <location>
        <begin position="229"/>
        <end position="277"/>
    </location>
</feature>
<feature type="coiled-coil region" evidence="1">
    <location>
        <begin position="70"/>
        <end position="97"/>
    </location>
</feature>
<dbReference type="InterPro" id="IPR036047">
    <property type="entry name" value="F-box-like_dom_sf"/>
</dbReference>
<dbReference type="SUPFAM" id="SSF81383">
    <property type="entry name" value="F-box domain"/>
    <property type="match status" value="1"/>
</dbReference>
<keyword evidence="5" id="KW-1185">Reference proteome</keyword>
<name>A0A485KIV6_9STRA</name>
<dbReference type="EMBL" id="VJMH01004991">
    <property type="protein sequence ID" value="KAF0701711.1"/>
    <property type="molecule type" value="Genomic_DNA"/>
</dbReference>
<dbReference type="Pfam" id="PF00646">
    <property type="entry name" value="F-box"/>
    <property type="match status" value="1"/>
</dbReference>
<protein>
    <submittedName>
        <fullName evidence="4">Aste57867_7877 protein</fullName>
    </submittedName>
</protein>
<reference evidence="3" key="2">
    <citation type="submission" date="2019-06" db="EMBL/GenBank/DDBJ databases">
        <title>Genomics analysis of Aphanomyces spp. identifies a new class of oomycete effector associated with host adaptation.</title>
        <authorList>
            <person name="Gaulin E."/>
        </authorList>
    </citation>
    <scope>NUCLEOTIDE SEQUENCE</scope>
    <source>
        <strain evidence="3">CBS 578.67</strain>
    </source>
</reference>
<dbReference type="AlphaFoldDB" id="A0A485KIV6"/>
<evidence type="ECO:0000256" key="1">
    <source>
        <dbReference type="SAM" id="Coils"/>
    </source>
</evidence>
<evidence type="ECO:0000313" key="4">
    <source>
        <dbReference type="EMBL" id="VFT84770.1"/>
    </source>
</evidence>
<dbReference type="OrthoDB" id="76516at2759"/>
<dbReference type="PROSITE" id="PS50181">
    <property type="entry name" value="FBOX"/>
    <property type="match status" value="1"/>
</dbReference>
<feature type="domain" description="F-box" evidence="2">
    <location>
        <begin position="137"/>
        <end position="172"/>
    </location>
</feature>
<keyword evidence="1" id="KW-0175">Coiled coil</keyword>
<evidence type="ECO:0000259" key="2">
    <source>
        <dbReference type="PROSITE" id="PS50181"/>
    </source>
</evidence>
<dbReference type="EMBL" id="CAADRA010005012">
    <property type="protein sequence ID" value="VFT84770.1"/>
    <property type="molecule type" value="Genomic_DNA"/>
</dbReference>
<sequence length="409" mass="46690">MVSDVVAWAYESEKHALTVELNALRNQLAKNTIAERMQWEVKENMLKQMHLFQVQGKHIVLRLKTEAELVAHEIQAKERLENELAKCKDKIASFAAVSRELARSQREVRDIHRRQSMFSVLTSSPGNILVRRPIPSSGKLSSLPDKILLAVFAYTSAMDVVSMSQMSKTLRTRIHILFGVKENVASLMASNPRTAVSTKPKMATTLDKTQLAKADEMIKSFNAKEMKFFHELMIRMKSLEANLVSTQAEKEDLAARLQGAENVRDFLMEKLTDVEDTLTITMEEKANSEAQSALDREVMAYLDGKTEELEFALQSCASQNEVLQIELERFQRQHEAKAQVIEDMIRHVTLEKREIELQAKAQKKVLVKEVRTLRTENTRLAMESNSYRAQLKQLRESLLQLKTFDGDAL</sequence>
<dbReference type="CDD" id="cd09917">
    <property type="entry name" value="F-box_SF"/>
    <property type="match status" value="1"/>
</dbReference>
<dbReference type="Proteomes" id="UP000332933">
    <property type="component" value="Unassembled WGS sequence"/>
</dbReference>
<reference evidence="4 5" key="1">
    <citation type="submission" date="2019-03" db="EMBL/GenBank/DDBJ databases">
        <authorList>
            <person name="Gaulin E."/>
            <person name="Dumas B."/>
        </authorList>
    </citation>
    <scope>NUCLEOTIDE SEQUENCE [LARGE SCALE GENOMIC DNA]</scope>
    <source>
        <strain evidence="4">CBS 568.67</strain>
    </source>
</reference>
<organism evidence="4 5">
    <name type="scientific">Aphanomyces stellatus</name>
    <dbReference type="NCBI Taxonomy" id="120398"/>
    <lineage>
        <taxon>Eukaryota</taxon>
        <taxon>Sar</taxon>
        <taxon>Stramenopiles</taxon>
        <taxon>Oomycota</taxon>
        <taxon>Saprolegniomycetes</taxon>
        <taxon>Saprolegniales</taxon>
        <taxon>Verrucalvaceae</taxon>
        <taxon>Aphanomyces</taxon>
    </lineage>
</organism>
<gene>
    <name evidence="4" type="primary">Aste57867_7877</name>
    <name evidence="3" type="ORF">As57867_007847</name>
    <name evidence="4" type="ORF">ASTE57867_7877</name>
</gene>